<dbReference type="PANTHER" id="PTHR38248:SF2">
    <property type="entry name" value="FUNK1 11"/>
    <property type="match status" value="1"/>
</dbReference>
<feature type="region of interest" description="Disordered" evidence="1">
    <location>
        <begin position="629"/>
        <end position="733"/>
    </location>
</feature>
<feature type="compositionally biased region" description="Basic residues" evidence="1">
    <location>
        <begin position="717"/>
        <end position="733"/>
    </location>
</feature>
<evidence type="ECO:0000259" key="2">
    <source>
        <dbReference type="PROSITE" id="PS50011"/>
    </source>
</evidence>
<accession>A0A9P3GHK1</accession>
<dbReference type="PROSITE" id="PS50011">
    <property type="entry name" value="PROTEIN_KINASE_DOM"/>
    <property type="match status" value="1"/>
</dbReference>
<dbReference type="InterPro" id="IPR011009">
    <property type="entry name" value="Kinase-like_dom_sf"/>
</dbReference>
<feature type="compositionally biased region" description="Acidic residues" evidence="1">
    <location>
        <begin position="450"/>
        <end position="459"/>
    </location>
</feature>
<dbReference type="Pfam" id="PF17667">
    <property type="entry name" value="Pkinase_fungal"/>
    <property type="match status" value="1"/>
</dbReference>
<dbReference type="PANTHER" id="PTHR38248">
    <property type="entry name" value="FUNK1 6"/>
    <property type="match status" value="1"/>
</dbReference>
<feature type="compositionally biased region" description="Basic and acidic residues" evidence="1">
    <location>
        <begin position="681"/>
        <end position="699"/>
    </location>
</feature>
<gene>
    <name evidence="3" type="ORF">PsYK624_112270</name>
</gene>
<dbReference type="SUPFAM" id="SSF56112">
    <property type="entry name" value="Protein kinase-like (PK-like)"/>
    <property type="match status" value="1"/>
</dbReference>
<name>A0A9P3GHK1_9APHY</name>
<sequence>MERQKSRPDAYGLLKDHSSEIHWCDIAYPAEFKKKYGQVQNQDNYEKVLWSMNWIMQEDARRRFVFGFTISNTTMRLWYASRSEILVSEEFDIMSNYETLVDVLIRLTFATRPQLGFDETMVRCPDMTSRDGSVVYEILVHHKSRDPEKAPKPQWYRTVRLISELGASTIRCRGTRVWEVQALDKPRGNPVGGKTYVLKDTWLDEGRISEGAKLDQLYEQAKGQQYEAPFKDSFMTTRGYSDVMINGRRPDRTDRFKLSRLKSSSAEPTILPLPVGSVPSSENPEKILTTAQGTVRLDTKNGKNGKKVAYTRFPDKIHHRIIFNEVGKPIFQTKSLNDIFSHIGQVFIGLMVLHALNWVHRDISYGNILIVGDQAKITDLEFAMKADDDSEPHTIRTGTIYFMSTEVYRHRYRHTPSRKDDSEGPGLIDMFTKFRGEVNVEDTSGRPEDNEGTSEDEGAADNNRTGEDASPSSSPAIPFRYNPLHDLESVFWLCLFLLLAATFKRDEKLSSSQLAAFSEKQEELYSRIFNDVTERIGIMTEADTFSELNSGLHPLVSKIMAQLDGMRDVLIKAFIAAEATMDPDTPIPFSVGLNTTRKMGGYIKPIMEAIQKYGDLELLVDQDVKPRAPKRQAIKQKKNPAGKTQQLAAIPQEDGEATVDEDAGGDRDGQLPSGRATRSRITKDLGSVRRSARLVEKAASENQVDNSATMPANAPAPKKKKATRGKGRGGKRG</sequence>
<dbReference type="EMBL" id="BPQB01000045">
    <property type="protein sequence ID" value="GJE95048.1"/>
    <property type="molecule type" value="Genomic_DNA"/>
</dbReference>
<dbReference type="Proteomes" id="UP000703269">
    <property type="component" value="Unassembled WGS sequence"/>
</dbReference>
<evidence type="ECO:0000313" key="4">
    <source>
        <dbReference type="Proteomes" id="UP000703269"/>
    </source>
</evidence>
<dbReference type="InterPro" id="IPR000719">
    <property type="entry name" value="Prot_kinase_dom"/>
</dbReference>
<dbReference type="Gene3D" id="1.10.510.10">
    <property type="entry name" value="Transferase(Phosphotransferase) domain 1"/>
    <property type="match status" value="1"/>
</dbReference>
<evidence type="ECO:0000313" key="3">
    <source>
        <dbReference type="EMBL" id="GJE95048.1"/>
    </source>
</evidence>
<feature type="compositionally biased region" description="Acidic residues" evidence="1">
    <location>
        <begin position="653"/>
        <end position="663"/>
    </location>
</feature>
<dbReference type="InterPro" id="IPR040976">
    <property type="entry name" value="Pkinase_fungal"/>
</dbReference>
<comment type="caution">
    <text evidence="3">The sequence shown here is derived from an EMBL/GenBank/DDBJ whole genome shotgun (WGS) entry which is preliminary data.</text>
</comment>
<feature type="compositionally biased region" description="Polar residues" evidence="1">
    <location>
        <begin position="700"/>
        <end position="710"/>
    </location>
</feature>
<evidence type="ECO:0000256" key="1">
    <source>
        <dbReference type="SAM" id="MobiDB-lite"/>
    </source>
</evidence>
<feature type="region of interest" description="Disordered" evidence="1">
    <location>
        <begin position="439"/>
        <end position="474"/>
    </location>
</feature>
<protein>
    <recommendedName>
        <fullName evidence="2">Protein kinase domain-containing protein</fullName>
    </recommendedName>
</protein>
<feature type="domain" description="Protein kinase" evidence="2">
    <location>
        <begin position="230"/>
        <end position="556"/>
    </location>
</feature>
<dbReference type="OrthoDB" id="2792997at2759"/>
<keyword evidence="4" id="KW-1185">Reference proteome</keyword>
<proteinExistence type="predicted"/>
<reference evidence="3 4" key="1">
    <citation type="submission" date="2021-08" db="EMBL/GenBank/DDBJ databases">
        <title>Draft Genome Sequence of Phanerochaete sordida strain YK-624.</title>
        <authorList>
            <person name="Mori T."/>
            <person name="Dohra H."/>
            <person name="Suzuki T."/>
            <person name="Kawagishi H."/>
            <person name="Hirai H."/>
        </authorList>
    </citation>
    <scope>NUCLEOTIDE SEQUENCE [LARGE SCALE GENOMIC DNA]</scope>
    <source>
        <strain evidence="3 4">YK-624</strain>
    </source>
</reference>
<feature type="compositionally biased region" description="Basic residues" evidence="1">
    <location>
        <begin position="629"/>
        <end position="640"/>
    </location>
</feature>
<dbReference type="GO" id="GO:0004672">
    <property type="term" value="F:protein kinase activity"/>
    <property type="evidence" value="ECO:0007669"/>
    <property type="project" value="InterPro"/>
</dbReference>
<dbReference type="AlphaFoldDB" id="A0A9P3GHK1"/>
<organism evidence="3 4">
    <name type="scientific">Phanerochaete sordida</name>
    <dbReference type="NCBI Taxonomy" id="48140"/>
    <lineage>
        <taxon>Eukaryota</taxon>
        <taxon>Fungi</taxon>
        <taxon>Dikarya</taxon>
        <taxon>Basidiomycota</taxon>
        <taxon>Agaricomycotina</taxon>
        <taxon>Agaricomycetes</taxon>
        <taxon>Polyporales</taxon>
        <taxon>Phanerochaetaceae</taxon>
        <taxon>Phanerochaete</taxon>
    </lineage>
</organism>
<dbReference type="GO" id="GO:0005524">
    <property type="term" value="F:ATP binding"/>
    <property type="evidence" value="ECO:0007669"/>
    <property type="project" value="InterPro"/>
</dbReference>
<feature type="compositionally biased region" description="Basic and acidic residues" evidence="1">
    <location>
        <begin position="439"/>
        <end position="449"/>
    </location>
</feature>